<evidence type="ECO:0000256" key="10">
    <source>
        <dbReference type="SAM" id="SignalP"/>
    </source>
</evidence>
<sequence>MKVNSQFCFKFYSSMMKLLLFFILGCGKVVADTCMAGDFNLTPIQEWETWNLRTDKLASTSSAFYMNLCGTVAPTGSGNSCPAGSSVCLKMGQTYRNVGNHNQTVSATANANGGGFRLDYRGEECANSTANPKEKWQTTIDFKCDKTLGSPVFIERSGCTYFFEWHSTVACKNLVTAPIHEVPCSVYDNGNKKRDLTPLIKQLGGYKVDSETADQDLYINVCRDLTPDGPTANCPTGSAACWITRSTGTDGAVTTSVVSVGEASSRLQTIGHEQLELRYTTETTPADCLSSPQVTIEFVCPREGGRNEGSQNPKLLSSTNCHYEVQWVTEFACKAEMLTTDTCAFTNDQHGIDLDLSPLTDTSRKAPKLAAGGGYNYWLDVCQDTTIDCPDGDRHGAVCQKLSSGENGVVAGVNDKHVLSYADGELTLTYRGGAVCSNGFPRTSVISFECSKTAGVGNPTFVTETECTYFFEWQTQYACLDHPLGKSCRVDMGGQRYDLSPLVREAGSNWQALDGQHQHSAPSEGEYLINVCAEIIPEGLHYHAACPEKSAACLIDHDNNPYSLGQYKESPVFRNGHITLTYYNGTKCSGQAKTVITFICAYGDLESAPSFVRKSSDECLYEFEWRTAAACPLGHKWGTDCRVFDDDAGFSFDLSRLTSANKFYNMTDGDYDYYINVCAPIADTPCNDGSIPNPAACQVKRDSSSGEKWVLGRINKTLEYFDGVVKLTYLNGTPYHVQDGAEQVKRRAEIAFLCAPDQDPGYPTFKYEADNAYVFNWYTRYACPEEPIECVVTDDTAHKQYDLSSLSKSLEEDNWSFVDDSDLYGNRKKYYINVCRPVNPVKGCGAFAGACQTEFNNSQEVPSVSSLGVPKSKPVIESEGHLLLVYTNGSACNGGAGQVESRIHFSCRKGVLGSSPRLLEKVNDCHYSFIWETEAACPIDMTSGEDCTVKDPNSEYVFNMQTLIKPDGFYNVSGPSGSRFQLNICGNVTGGNSHCVSGNGKPLSSCKISPDGSSAENIGMLSQQLKFSDDGLLTLTYEGGNAGHGFNFKTDITFLCRRNASLNNQKPTFVRQEGYAYIFNFETPLACLPESVDCLVSDGQGNQYDLSSLAKDSGNWEAVDTRPGTQMSYYINVCRPVNSLGTDTQFCPGGPIGACQTTDDNRAFNMGYVQAMPEAAVDGSLSIRYVNGDLCHNKYHRSTRINFECSTTPGSPVFELETASCEYIFTWETPAACPLKRVIGADCVVQAPNYGFQFDLSALHNTQHDYVVSAPPYEYHINVCGPLVSRDGDCSGENVGACQLKPGEDSFIKNAGLFNQNLQYNDGALKLNYTTGTKNCHSNTYERSTAINFFCDEGVQGVGQPSFIQEDSDCTYIFEWATPQACPPFKVVECSYSDDKQQFDLASLARVDDNYRVDPMATVGNDVYFINVCRSLLHKSSAQGSTCPHNAAACLKQGDKYFNLGEVSQGPTLENGHLVLRYENGDPCPSGGGANRSTVISLECDKEGVGSTPQYTFTSDNCEYHFIWLTNLACTINQEKEEVTADCTAVNPATGYKFDLNILQSSAGYTVHSDKGHQYVFSLCKGPLENSACTGDNIGCCQMETATTNPRNFNSGLFNRSLHFRDGTLFLNYEHGAPCHNGAFTRSTVINFVCSLDRGAIGEPVFVDESEDCTYYISWHTSIVCEEFIQCNVINGSQVIDLSPLVSDRGYYLAKSLADDKQYYINLCRPLNPIPGVRCPPGSAACLDQTSGQVNLGRVNDGPKIVDGHVVMSYTKGDVCPEDNQKNISTLITLFCERGTSQGTPTMESYSECTYHFSWLTNAVCPPAKPSKGKDCKYFDNRLQYEYDLSSLAESEQEVTGPDNAVYRVHLCNAVSSGDSQCQDSAVCLQDNGGVYSLGTVESQEFLTEGHVVKLQYTGGSPCEGSASKKRKTIIFFKCSETVKPNQPTFFSSDNACNYMFQWETPLACPPLSMPCDLAYMEKAYDLQPLSLITGSWPFQDSEGNKYFLNLCQPAFNTPDECPKEASICRQRPDGTVDVLGMVYTQLLNAEGDASNPSLHVTFREGKQGACGKGNNAIAESEIILTCSDRVGRPRLKSVSPPNDSECRFIFVWESKVACSEERVAVEVTNGKVTDPETKATFDLSPLIKHSTWVAEGDERDEKSGEKSVYTYYISLGSTISQVDGDANGVCSTAAVCQSKQDDPFFRNIGDVSQEKFFMKDEILEMVITNPNTCRKKGVEDVETTIVFQCDPNIGLGKPTFDFESISCQYYFLWLTSTMCNTAIPTQAPKPNSGGGGGGGGKGGSDSPASGATSKVPVVMGILVGVVVLCLLIIVFHKSERRSAVYYKLRGLFPGAYSNVPSYSYSQLSNGDVEESLLGQSNARSIYSDDEDEELIRDTSKGSTMEYRDDSDEDILPTV</sequence>
<feature type="domain" description="MRH" evidence="11">
    <location>
        <begin position="639"/>
        <end position="785"/>
    </location>
</feature>
<dbReference type="InterPro" id="IPR044865">
    <property type="entry name" value="MRH_dom"/>
</dbReference>
<feature type="compositionally biased region" description="Acidic residues" evidence="8">
    <location>
        <begin position="2405"/>
        <end position="2415"/>
    </location>
</feature>
<evidence type="ECO:0000256" key="4">
    <source>
        <dbReference type="ARBA" id="ARBA00022729"/>
    </source>
</evidence>
<dbReference type="PROSITE" id="PS51914">
    <property type="entry name" value="MRH"/>
    <property type="match status" value="15"/>
</dbReference>
<feature type="signal peptide" evidence="10">
    <location>
        <begin position="1"/>
        <end position="31"/>
    </location>
</feature>
<evidence type="ECO:0000313" key="13">
    <source>
        <dbReference type="RefSeq" id="XP_022089875.1"/>
    </source>
</evidence>
<dbReference type="GO" id="GO:0007041">
    <property type="term" value="P:lysosomal transport"/>
    <property type="evidence" value="ECO:0007669"/>
    <property type="project" value="InterPro"/>
</dbReference>
<feature type="domain" description="MRH" evidence="11">
    <location>
        <begin position="1241"/>
        <end position="1384"/>
    </location>
</feature>
<gene>
    <name evidence="13" type="primary">LOC110978867</name>
</gene>
<feature type="domain" description="MRH" evidence="11">
    <location>
        <begin position="1388"/>
        <end position="1532"/>
    </location>
</feature>
<feature type="domain" description="MRH" evidence="11">
    <location>
        <begin position="1830"/>
        <end position="1967"/>
    </location>
</feature>
<feature type="domain" description="MRH" evidence="11">
    <location>
        <begin position="1685"/>
        <end position="1823"/>
    </location>
</feature>
<feature type="region of interest" description="Disordered" evidence="8">
    <location>
        <begin position="2283"/>
        <end position="2306"/>
    </location>
</feature>
<reference evidence="13" key="1">
    <citation type="submission" date="2025-08" db="UniProtKB">
        <authorList>
            <consortium name="RefSeq"/>
        </authorList>
    </citation>
    <scope>IDENTIFICATION</scope>
</reference>
<evidence type="ECO:0000256" key="5">
    <source>
        <dbReference type="ARBA" id="ARBA00022989"/>
    </source>
</evidence>
<dbReference type="FunFam" id="2.70.130.10:FF:000016">
    <property type="entry name" value="Insulin-like growth factor 2 receptor"/>
    <property type="match status" value="2"/>
</dbReference>
<feature type="transmembrane region" description="Helical" evidence="9">
    <location>
        <begin position="2312"/>
        <end position="2332"/>
    </location>
</feature>
<keyword evidence="12" id="KW-1185">Reference proteome</keyword>
<keyword evidence="5 9" id="KW-1133">Transmembrane helix</keyword>
<feature type="domain" description="MRH" evidence="11">
    <location>
        <begin position="32"/>
        <end position="173"/>
    </location>
</feature>
<proteinExistence type="predicted"/>
<dbReference type="InterPro" id="IPR000479">
    <property type="entry name" value="CIMR_rpt"/>
</dbReference>
<dbReference type="Proteomes" id="UP000694845">
    <property type="component" value="Unplaced"/>
</dbReference>
<dbReference type="FunFam" id="2.70.130.10:FF:000028">
    <property type="entry name" value="Mannose-6-phosphate/insulin-like growth factor II receptor"/>
    <property type="match status" value="1"/>
</dbReference>
<dbReference type="SUPFAM" id="SSF50911">
    <property type="entry name" value="Mannose 6-phosphate receptor domain"/>
    <property type="match status" value="15"/>
</dbReference>
<keyword evidence="6 9" id="KW-0472">Membrane</keyword>
<feature type="domain" description="MRH" evidence="11">
    <location>
        <begin position="945"/>
        <end position="1089"/>
    </location>
</feature>
<dbReference type="GO" id="GO:0005802">
    <property type="term" value="C:trans-Golgi network"/>
    <property type="evidence" value="ECO:0007669"/>
    <property type="project" value="TreeGrafter"/>
</dbReference>
<evidence type="ECO:0000256" key="2">
    <source>
        <dbReference type="ARBA" id="ARBA00022448"/>
    </source>
</evidence>
<dbReference type="GO" id="GO:0005520">
    <property type="term" value="F:insulin-like growth factor binding"/>
    <property type="evidence" value="ECO:0007669"/>
    <property type="project" value="TreeGrafter"/>
</dbReference>
<dbReference type="GO" id="GO:0005537">
    <property type="term" value="F:D-mannose binding"/>
    <property type="evidence" value="ECO:0007669"/>
    <property type="project" value="InterPro"/>
</dbReference>
<evidence type="ECO:0000313" key="12">
    <source>
        <dbReference type="Proteomes" id="UP000694845"/>
    </source>
</evidence>
<feature type="compositionally biased region" description="Gly residues" evidence="8">
    <location>
        <begin position="2289"/>
        <end position="2300"/>
    </location>
</feature>
<dbReference type="PANTHER" id="PTHR15071">
    <property type="entry name" value="MANNOSE-6-PHOSPHATE RECEPTOR FAMILY MEMBER"/>
    <property type="match status" value="1"/>
</dbReference>
<keyword evidence="4 10" id="KW-0732">Signal</keyword>
<organism evidence="12 13">
    <name type="scientific">Acanthaster planci</name>
    <name type="common">Crown-of-thorns starfish</name>
    <dbReference type="NCBI Taxonomy" id="133434"/>
    <lineage>
        <taxon>Eukaryota</taxon>
        <taxon>Metazoa</taxon>
        <taxon>Echinodermata</taxon>
        <taxon>Eleutherozoa</taxon>
        <taxon>Asterozoa</taxon>
        <taxon>Asteroidea</taxon>
        <taxon>Valvatacea</taxon>
        <taxon>Valvatida</taxon>
        <taxon>Acanthasteridae</taxon>
        <taxon>Acanthaster</taxon>
    </lineage>
</organism>
<keyword evidence="7" id="KW-1015">Disulfide bond</keyword>
<name>A0A8B7YBX3_ACAPL</name>
<feature type="domain" description="MRH" evidence="11">
    <location>
        <begin position="1970"/>
        <end position="2117"/>
    </location>
</feature>
<evidence type="ECO:0000256" key="3">
    <source>
        <dbReference type="ARBA" id="ARBA00022692"/>
    </source>
</evidence>
<keyword evidence="3 9" id="KW-0812">Transmembrane</keyword>
<evidence type="ECO:0000256" key="6">
    <source>
        <dbReference type="ARBA" id="ARBA00023136"/>
    </source>
</evidence>
<feature type="region of interest" description="Disordered" evidence="8">
    <location>
        <begin position="2384"/>
        <end position="2415"/>
    </location>
</feature>
<dbReference type="OrthoDB" id="4504960at2759"/>
<dbReference type="GO" id="GO:0005886">
    <property type="term" value="C:plasma membrane"/>
    <property type="evidence" value="ECO:0007669"/>
    <property type="project" value="TreeGrafter"/>
</dbReference>
<feature type="domain" description="MRH" evidence="11">
    <location>
        <begin position="486"/>
        <end position="633"/>
    </location>
</feature>
<keyword evidence="2" id="KW-0813">Transport</keyword>
<feature type="domain" description="MRH" evidence="11">
    <location>
        <begin position="1092"/>
        <end position="1235"/>
    </location>
</feature>
<dbReference type="Gene3D" id="2.70.130.10">
    <property type="entry name" value="Mannose-6-phosphate receptor binding domain"/>
    <property type="match status" value="15"/>
</dbReference>
<dbReference type="GO" id="GO:0005770">
    <property type="term" value="C:late endosome"/>
    <property type="evidence" value="ECO:0007669"/>
    <property type="project" value="TreeGrafter"/>
</dbReference>
<accession>A0A8B7YBX3</accession>
<evidence type="ECO:0000259" key="11">
    <source>
        <dbReference type="PROSITE" id="PS51914"/>
    </source>
</evidence>
<feature type="domain" description="MRH" evidence="11">
    <location>
        <begin position="1541"/>
        <end position="1683"/>
    </location>
</feature>
<dbReference type="RefSeq" id="XP_022089875.1">
    <property type="nucleotide sequence ID" value="XM_022234183.1"/>
</dbReference>
<dbReference type="FunFam" id="2.70.130.10:FF:000005">
    <property type="entry name" value="Insulin-like growth factor 2 receptor"/>
    <property type="match status" value="1"/>
</dbReference>
<evidence type="ECO:0000256" key="1">
    <source>
        <dbReference type="ARBA" id="ARBA00004308"/>
    </source>
</evidence>
<dbReference type="FunFam" id="2.70.130.10:FF:000011">
    <property type="entry name" value="Insulin-like growth factor 2 receptor"/>
    <property type="match status" value="1"/>
</dbReference>
<dbReference type="PANTHER" id="PTHR15071:SF17">
    <property type="entry name" value="CATION-INDEPENDENT MANNOSE-6-PHOSPHATE RECEPTOR"/>
    <property type="match status" value="1"/>
</dbReference>
<evidence type="ECO:0000256" key="8">
    <source>
        <dbReference type="SAM" id="MobiDB-lite"/>
    </source>
</evidence>
<feature type="domain" description="MRH" evidence="11">
    <location>
        <begin position="341"/>
        <end position="481"/>
    </location>
</feature>
<dbReference type="Pfam" id="PF00878">
    <property type="entry name" value="CIMR"/>
    <property type="match status" value="14"/>
</dbReference>
<dbReference type="OMA" id="FITYQSS"/>
<feature type="domain" description="MRH" evidence="11">
    <location>
        <begin position="182"/>
        <end position="335"/>
    </location>
</feature>
<dbReference type="CTD" id="3482"/>
<comment type="subcellular location">
    <subcellularLocation>
        <location evidence="1">Endomembrane system</location>
    </subcellularLocation>
</comment>
<feature type="domain" description="MRH" evidence="11">
    <location>
        <begin position="788"/>
        <end position="939"/>
    </location>
</feature>
<evidence type="ECO:0000256" key="9">
    <source>
        <dbReference type="SAM" id="Phobius"/>
    </source>
</evidence>
<feature type="domain" description="MRH" evidence="11">
    <location>
        <begin position="2125"/>
        <end position="2278"/>
    </location>
</feature>
<dbReference type="GO" id="GO:0038023">
    <property type="term" value="F:signaling receptor activity"/>
    <property type="evidence" value="ECO:0007669"/>
    <property type="project" value="InterPro"/>
</dbReference>
<dbReference type="InterPro" id="IPR009011">
    <property type="entry name" value="Man6P_isomerase_rcpt-bd_dom_sf"/>
</dbReference>
<dbReference type="KEGG" id="aplc:110978867"/>
<dbReference type="SMART" id="SM01404">
    <property type="entry name" value="CIMR"/>
    <property type="match status" value="14"/>
</dbReference>
<feature type="chain" id="PRO_5034204519" evidence="10">
    <location>
        <begin position="32"/>
        <end position="2415"/>
    </location>
</feature>
<dbReference type="GeneID" id="110978867"/>
<evidence type="ECO:0000256" key="7">
    <source>
        <dbReference type="ARBA" id="ARBA00023157"/>
    </source>
</evidence>
<protein>
    <submittedName>
        <fullName evidence="13">Cation-independent mannose-6-phosphate receptor-like</fullName>
    </submittedName>
</protein>